<gene>
    <name evidence="1" type="ORF">BP6252_10073</name>
</gene>
<evidence type="ECO:0000313" key="2">
    <source>
        <dbReference type="Proteomes" id="UP000256645"/>
    </source>
</evidence>
<evidence type="ECO:0008006" key="3">
    <source>
        <dbReference type="Google" id="ProtNLM"/>
    </source>
</evidence>
<dbReference type="AlphaFoldDB" id="A0A3D8QXN3"/>
<dbReference type="InterPro" id="IPR051678">
    <property type="entry name" value="AGP_Transferase"/>
</dbReference>
<proteinExistence type="predicted"/>
<reference evidence="1 2" key="1">
    <citation type="journal article" date="2018" name="IMA Fungus">
        <title>IMA Genome-F 9: Draft genome sequence of Annulohypoxylon stygium, Aspergillus mulundensis, Berkeleyomyces basicola (syn. Thielaviopsis basicola), Ceratocystis smalleyi, two Cercospora beticola strains, Coleophoma cylindrospora, Fusarium fracticaudum, Phialophora cf. hyalina, and Morchella septimelata.</title>
        <authorList>
            <person name="Wingfield B.D."/>
            <person name="Bills G.F."/>
            <person name="Dong Y."/>
            <person name="Huang W."/>
            <person name="Nel W.J."/>
            <person name="Swalarsk-Parry B.S."/>
            <person name="Vaghefi N."/>
            <person name="Wilken P.M."/>
            <person name="An Z."/>
            <person name="de Beer Z.W."/>
            <person name="De Vos L."/>
            <person name="Chen L."/>
            <person name="Duong T.A."/>
            <person name="Gao Y."/>
            <person name="Hammerbacher A."/>
            <person name="Kikkert J.R."/>
            <person name="Li Y."/>
            <person name="Li H."/>
            <person name="Li K."/>
            <person name="Li Q."/>
            <person name="Liu X."/>
            <person name="Ma X."/>
            <person name="Naidoo K."/>
            <person name="Pethybridge S.J."/>
            <person name="Sun J."/>
            <person name="Steenkamp E.T."/>
            <person name="van der Nest M.A."/>
            <person name="van Wyk S."/>
            <person name="Wingfield M.J."/>
            <person name="Xiong C."/>
            <person name="Yue Q."/>
            <person name="Zhang X."/>
        </authorList>
    </citation>
    <scope>NUCLEOTIDE SEQUENCE [LARGE SCALE GENOMIC DNA]</scope>
    <source>
        <strain evidence="1 2">BP6252</strain>
    </source>
</reference>
<dbReference type="OrthoDB" id="3645574at2759"/>
<dbReference type="Proteomes" id="UP000256645">
    <property type="component" value="Unassembled WGS sequence"/>
</dbReference>
<dbReference type="STRING" id="1849047.A0A3D8QXN3"/>
<name>A0A3D8QXN3_9HELO</name>
<dbReference type="InterPro" id="IPR011009">
    <property type="entry name" value="Kinase-like_dom_sf"/>
</dbReference>
<keyword evidence="2" id="KW-1185">Reference proteome</keyword>
<accession>A0A3D8QXN3</accession>
<sequence length="552" mass="64025">MSSSLSFPNVGSVFSSSRYRKPVPHILSLPLLQGMTTLAEALDGEENMLVRLGYPNQRDEFFLWILQHHKDFEAVVAFHLSFAAEEICRLGDIDEWKQGSFNVCIPVYIENWKTLRGRRVVLRIPLPYKAGELLHPGNADEKLRSEAATFVWIQENFPDVPMPQLLGFGFPGGQSFLKPENVSFGTRLLWYSRRAILSFFGKTCPCSFVSERRLSMLEHGYLITNYIEPSDAKTLSETWSEFCQNPQMMTNLFKDLSRIILSLSQRPLPCIGSWTIDDAGWLTLTNRPFIHQLQSLENECIPTNIPRDLTYTNTDVFYADLFDCHDSRIRIQPNSIADEKDGQAQMANLFMMRGLLSHFTDRSLRHGPFVFNLTDLHGSNIFVDEDWHVRYVIDLEWACSLPVEMLSPPYWITSRPVDELEGEELQIFEAAYHDFTNIFEKEEKECLPMFGSSTYRTDIMRRGWKIGNFWYFHALKSPIGLFNLFRQHVQPVFEAQGEKAKFDIDRFSNVVSPYWAPDAQETVLRKLGDKRQYEQELRNLFEEHGHLLNELP</sequence>
<comment type="caution">
    <text evidence="1">The sequence shown here is derived from an EMBL/GenBank/DDBJ whole genome shotgun (WGS) entry which is preliminary data.</text>
</comment>
<organism evidence="1 2">
    <name type="scientific">Coleophoma cylindrospora</name>
    <dbReference type="NCBI Taxonomy" id="1849047"/>
    <lineage>
        <taxon>Eukaryota</taxon>
        <taxon>Fungi</taxon>
        <taxon>Dikarya</taxon>
        <taxon>Ascomycota</taxon>
        <taxon>Pezizomycotina</taxon>
        <taxon>Leotiomycetes</taxon>
        <taxon>Helotiales</taxon>
        <taxon>Dermateaceae</taxon>
        <taxon>Coleophoma</taxon>
    </lineage>
</organism>
<dbReference type="PANTHER" id="PTHR21310:SF37">
    <property type="entry name" value="AMINOGLYCOSIDE PHOSPHOTRANSFERASE DOMAIN-CONTAINING PROTEIN"/>
    <property type="match status" value="1"/>
</dbReference>
<protein>
    <recommendedName>
        <fullName evidence="3">Aminoglycoside phosphotransferase domain-containing protein</fullName>
    </recommendedName>
</protein>
<dbReference type="SUPFAM" id="SSF56112">
    <property type="entry name" value="Protein kinase-like (PK-like)"/>
    <property type="match status" value="1"/>
</dbReference>
<evidence type="ECO:0000313" key="1">
    <source>
        <dbReference type="EMBL" id="RDW66438.1"/>
    </source>
</evidence>
<dbReference type="EMBL" id="PDLM01000011">
    <property type="protein sequence ID" value="RDW66438.1"/>
    <property type="molecule type" value="Genomic_DNA"/>
</dbReference>
<dbReference type="PANTHER" id="PTHR21310">
    <property type="entry name" value="AMINOGLYCOSIDE PHOSPHOTRANSFERASE-RELATED-RELATED"/>
    <property type="match status" value="1"/>
</dbReference>